<organism evidence="1 2">
    <name type="scientific">Arthrobacter phage Adat</name>
    <dbReference type="NCBI Taxonomy" id="2027883"/>
    <lineage>
        <taxon>Viruses</taxon>
        <taxon>Duplodnaviria</taxon>
        <taxon>Heunggongvirae</taxon>
        <taxon>Uroviricota</taxon>
        <taxon>Caudoviricetes</taxon>
        <taxon>Jasminevirus</taxon>
        <taxon>Jasminevirus adat</taxon>
    </lineage>
</organism>
<reference evidence="1 2" key="1">
    <citation type="submission" date="2017-08" db="EMBL/GenBank/DDBJ databases">
        <authorList>
            <person name="Bertolini C.M."/>
            <person name="Tyransky A."/>
            <person name="Ball S.L."/>
            <person name="Breitenberger C.A."/>
            <person name="Daniels C.J."/>
            <person name="Garlena R.A."/>
            <person name="Russell D.A."/>
            <person name="Pope W.H."/>
            <person name="Jacobs-Sera D."/>
            <person name="Hendrix R.W."/>
            <person name="Hatfull G.F."/>
        </authorList>
    </citation>
    <scope>NUCLEOTIDE SEQUENCE [LARGE SCALE GENOMIC DNA]</scope>
</reference>
<gene>
    <name evidence="1" type="ORF">ADAT_16</name>
</gene>
<dbReference type="SMR" id="A0A249XLH7"/>
<proteinExistence type="predicted"/>
<dbReference type="OrthoDB" id="41182at10239"/>
<dbReference type="EMBL" id="MF668266">
    <property type="protein sequence ID" value="ASZ72589.1"/>
    <property type="molecule type" value="Genomic_DNA"/>
</dbReference>
<name>A0A249XLH7_9CAUD</name>
<evidence type="ECO:0000313" key="2">
    <source>
        <dbReference type="Proteomes" id="UP000221251"/>
    </source>
</evidence>
<accession>A0A249XLH7</accession>
<sequence>MPRNDDMSLRLAKAAQNGFFPKVAENEINLLIKEAGELFDDDSIFVSGPDISVVGDSLNAQGGSTGENPGGFLAKYIDQTVYVDAVGGEGSTAIVARQGGNPYHVYPANGIIPESGPVTITVTSNPAGSWPLLQSNGNTSLGKVFAGKIAGVSGIISLVQPSGSNVVHQGDDYYVFTRTTPGSAVAVSQPVAFYTDFAIARRRDLMIIQAGRNSLAYPDQVVADIKAAINFLASGETRWLVVGVHNGTSEQNPSANYTNVITLNAKLAEFAGRRFVDQRTYLIKYGLAESSIEPTANDLADIAADTIPRSLLSDNVHYKIFTRRILGRLFANRLIELGWVKDTGKTLLISDTFDRADTNTLGPLWTGSTDFSIVSNRATRTSTSGTVVGILAVDMPTPDIEVSAAITKGTAGTVGLVARYVDDNNLYGTRISSTNGNMVIYRLQNGVVTALTGMDNLFTVEGSTVRLTMKGNVYKIYVNEVLALTYTDPNPQFTDAKKVGIRCDSHATVRPKYENFTAQVAI</sequence>
<keyword evidence="2" id="KW-1185">Reference proteome</keyword>
<evidence type="ECO:0000313" key="1">
    <source>
        <dbReference type="EMBL" id="ASZ72589.1"/>
    </source>
</evidence>
<dbReference type="Gene3D" id="2.60.120.560">
    <property type="entry name" value="Exo-inulinase, domain 1"/>
    <property type="match status" value="1"/>
</dbReference>
<protein>
    <submittedName>
        <fullName evidence="1">Minor tail protein</fullName>
    </submittedName>
</protein>
<dbReference type="Proteomes" id="UP000221251">
    <property type="component" value="Segment"/>
</dbReference>
<dbReference type="SUPFAM" id="SSF52266">
    <property type="entry name" value="SGNH hydrolase"/>
    <property type="match status" value="1"/>
</dbReference>